<gene>
    <name evidence="2" type="ORF">EV202_10436</name>
</gene>
<proteinExistence type="predicted"/>
<dbReference type="KEGG" id="bhf:C3V43_09060"/>
<feature type="domain" description="DUF5018" evidence="1">
    <location>
        <begin position="34"/>
        <end position="149"/>
    </location>
</feature>
<evidence type="ECO:0000259" key="1">
    <source>
        <dbReference type="Pfam" id="PF22243"/>
    </source>
</evidence>
<dbReference type="GeneID" id="94548578"/>
<comment type="caution">
    <text evidence="2">The sequence shown here is derived from an EMBL/GenBank/DDBJ whole genome shotgun (WGS) entry which is preliminary data.</text>
</comment>
<dbReference type="AlphaFoldDB" id="A0A2R3MSQ7"/>
<evidence type="ECO:0000313" key="2">
    <source>
        <dbReference type="EMBL" id="TCO94939.1"/>
    </source>
</evidence>
<dbReference type="EMBL" id="SLXB01000004">
    <property type="protein sequence ID" value="TCO94939.1"/>
    <property type="molecule type" value="Genomic_DNA"/>
</dbReference>
<dbReference type="Pfam" id="PF22243">
    <property type="entry name" value="DUF5018-rel"/>
    <property type="match status" value="1"/>
</dbReference>
<sequence>MKHINYKWLVMLLCIPFMTACNWEELPAYEDAEISAVQFYFRWASDKKDPITGEPVVKEQRLNTTNNVKSENGIIEATVTVPDAGGDFTEAIRKQVSTGKLWGQVSVSTAALITPIDGSAALGTPDDWSKERKFEVMAANGKKKVWTIRITQFNNE</sequence>
<dbReference type="InterPro" id="IPR054460">
    <property type="entry name" value="DUF5018-rel"/>
</dbReference>
<dbReference type="RefSeq" id="WP_106069531.1">
    <property type="nucleotide sequence ID" value="NZ_CAUSQV010000002.1"/>
</dbReference>
<accession>A0A2R3MSQ7</accession>
<evidence type="ECO:0000313" key="3">
    <source>
        <dbReference type="Proteomes" id="UP000295600"/>
    </source>
</evidence>
<dbReference type="Proteomes" id="UP000295600">
    <property type="component" value="Unassembled WGS sequence"/>
</dbReference>
<protein>
    <recommendedName>
        <fullName evidence="1">DUF5018 domain-containing protein</fullName>
    </recommendedName>
</protein>
<dbReference type="PROSITE" id="PS51257">
    <property type="entry name" value="PROKAR_LIPOPROTEIN"/>
    <property type="match status" value="1"/>
</dbReference>
<organism evidence="2 3">
    <name type="scientific">Prevotella heparinolytica</name>
    <dbReference type="NCBI Taxonomy" id="28113"/>
    <lineage>
        <taxon>Bacteria</taxon>
        <taxon>Pseudomonadati</taxon>
        <taxon>Bacteroidota</taxon>
        <taxon>Bacteroidia</taxon>
        <taxon>Bacteroidales</taxon>
        <taxon>Bacteroidaceae</taxon>
        <taxon>Bacteroides</taxon>
    </lineage>
</organism>
<name>A0A2R3MSQ7_9BACE</name>
<dbReference type="Gene3D" id="2.60.40.4120">
    <property type="match status" value="1"/>
</dbReference>
<reference evidence="2 3" key="1">
    <citation type="submission" date="2019-03" db="EMBL/GenBank/DDBJ databases">
        <title>Genomic Encyclopedia of Type Strains, Phase IV (KMG-IV): sequencing the most valuable type-strain genomes for metagenomic binning, comparative biology and taxonomic classification.</title>
        <authorList>
            <person name="Goeker M."/>
        </authorList>
    </citation>
    <scope>NUCLEOTIDE SEQUENCE [LARGE SCALE GENOMIC DNA]</scope>
    <source>
        <strain evidence="2 3">DSM 23917</strain>
    </source>
</reference>